<feature type="transmembrane region" description="Helical" evidence="1">
    <location>
        <begin position="230"/>
        <end position="263"/>
    </location>
</feature>
<keyword evidence="1" id="KW-0812">Transmembrane</keyword>
<feature type="transmembrane region" description="Helical" evidence="1">
    <location>
        <begin position="368"/>
        <end position="388"/>
    </location>
</feature>
<organism evidence="2 3">
    <name type="scientific">Halococcus morrhuae DSM 1307</name>
    <dbReference type="NCBI Taxonomy" id="931277"/>
    <lineage>
        <taxon>Archaea</taxon>
        <taxon>Methanobacteriati</taxon>
        <taxon>Methanobacteriota</taxon>
        <taxon>Stenosarchaea group</taxon>
        <taxon>Halobacteria</taxon>
        <taxon>Halobacteriales</taxon>
        <taxon>Halococcaceae</taxon>
        <taxon>Halococcus</taxon>
    </lineage>
</organism>
<dbReference type="EMBL" id="AOMC01000040">
    <property type="protein sequence ID" value="EMA49101.1"/>
    <property type="molecule type" value="Genomic_DNA"/>
</dbReference>
<evidence type="ECO:0000313" key="3">
    <source>
        <dbReference type="Proteomes" id="UP000011568"/>
    </source>
</evidence>
<feature type="transmembrane region" description="Helical" evidence="1">
    <location>
        <begin position="20"/>
        <end position="41"/>
    </location>
</feature>
<keyword evidence="3" id="KW-1185">Reference proteome</keyword>
<proteinExistence type="predicted"/>
<name>M0MU19_HALMO</name>
<dbReference type="PATRIC" id="fig|931277.6.peg.416"/>
<feature type="transmembrane region" description="Helical" evidence="1">
    <location>
        <begin position="309"/>
        <end position="328"/>
    </location>
</feature>
<feature type="transmembrane region" description="Helical" evidence="1">
    <location>
        <begin position="400"/>
        <end position="421"/>
    </location>
</feature>
<feature type="transmembrane region" description="Helical" evidence="1">
    <location>
        <begin position="196"/>
        <end position="218"/>
    </location>
</feature>
<comment type="caution">
    <text evidence="2">The sequence shown here is derived from an EMBL/GenBank/DDBJ whole genome shotgun (WGS) entry which is preliminary data.</text>
</comment>
<gene>
    <name evidence="2" type="ORF">C448_02139</name>
</gene>
<dbReference type="Proteomes" id="UP000011568">
    <property type="component" value="Unassembled WGS sequence"/>
</dbReference>
<feature type="transmembrane region" description="Helical" evidence="1">
    <location>
        <begin position="269"/>
        <end position="302"/>
    </location>
</feature>
<dbReference type="AlphaFoldDB" id="M0MU19"/>
<reference evidence="2 3" key="1">
    <citation type="journal article" date="2014" name="PLoS Genet.">
        <title>Phylogenetically driven sequencing of extremely halophilic archaea reveals strategies for static and dynamic osmo-response.</title>
        <authorList>
            <person name="Becker E.A."/>
            <person name="Seitzer P.M."/>
            <person name="Tritt A."/>
            <person name="Larsen D."/>
            <person name="Krusor M."/>
            <person name="Yao A.I."/>
            <person name="Wu D."/>
            <person name="Madern D."/>
            <person name="Eisen J.A."/>
            <person name="Darling A.E."/>
            <person name="Facciotti M.T."/>
        </authorList>
    </citation>
    <scope>NUCLEOTIDE SEQUENCE [LARGE SCALE GENOMIC DNA]</scope>
    <source>
        <strain evidence="2 3">DSM 1307</strain>
    </source>
</reference>
<feature type="transmembrane region" description="Helical" evidence="1">
    <location>
        <begin position="457"/>
        <end position="476"/>
    </location>
</feature>
<evidence type="ECO:0008006" key="4">
    <source>
        <dbReference type="Google" id="ProtNLM"/>
    </source>
</evidence>
<keyword evidence="1" id="KW-0472">Membrane</keyword>
<evidence type="ECO:0000313" key="2">
    <source>
        <dbReference type="EMBL" id="EMA49101.1"/>
    </source>
</evidence>
<dbReference type="OrthoDB" id="213804at2157"/>
<sequence length="477" mass="51855">MTGGTDSTRHSAGLFSLRRVLAIGWVTLTTVVFCNVLIKFVDHQLLGANTRIPKFWPFSKFTLRIDRIPLPDAPILAVVAIAVFLVATVYLLRTDRNSVVPVIVAGIALLVLTTLTHGVGPGLLRPLSAPGSYERAAIGIADPGGYYEAAVTVVDPVRFLETFEQQQLSLPLHARTHPPGAVFTFYLFEVLLPSSLAVSLVVGTLSLALAALLLFRLLETYYPRDVAQFTTFLFVLLPAVQIYALTTLDIVITVAMLGAIYCFTRESRLLAALGTLACVFVASTQTFVFVFVLPVLAAFAAIRPAKRRPFVVVLIGLLGTYTLLAVVFDFNYLSSFAAASQQQNPGGFLLFAEPLRYLYTRIEDVAEIALFFTPYLGLLAIAGTRVLWRGARGLSTHDREPLVLFGAAVVSILGLFVGGVYHTGETARGVLFLYPFLLLPVAAALRATNASRARRALLAAAVFGQALLMQLIGDYWW</sequence>
<accession>M0MU19</accession>
<feature type="transmembrane region" description="Helical" evidence="1">
    <location>
        <begin position="73"/>
        <end position="92"/>
    </location>
</feature>
<dbReference type="RefSeq" id="WP_004051560.1">
    <property type="nucleotide sequence ID" value="NZ_AOMC01000040.1"/>
</dbReference>
<feature type="transmembrane region" description="Helical" evidence="1">
    <location>
        <begin position="427"/>
        <end position="445"/>
    </location>
</feature>
<keyword evidence="1" id="KW-1133">Transmembrane helix</keyword>
<protein>
    <recommendedName>
        <fullName evidence="4">Glycosyltransferase RgtA/B/C/D-like domain-containing protein</fullName>
    </recommendedName>
</protein>
<feature type="transmembrane region" description="Helical" evidence="1">
    <location>
        <begin position="99"/>
        <end position="120"/>
    </location>
</feature>
<evidence type="ECO:0000256" key="1">
    <source>
        <dbReference type="SAM" id="Phobius"/>
    </source>
</evidence>